<evidence type="ECO:0000313" key="9">
    <source>
        <dbReference type="EMBL" id="PRP80820.1"/>
    </source>
</evidence>
<dbReference type="InterPro" id="IPR036259">
    <property type="entry name" value="MFS_trans_sf"/>
</dbReference>
<protein>
    <recommendedName>
        <fullName evidence="8">Major facilitator superfamily (MFS) profile domain-containing protein</fullName>
    </recommendedName>
</protein>
<dbReference type="InterPro" id="IPR011701">
    <property type="entry name" value="MFS"/>
</dbReference>
<comment type="caution">
    <text evidence="9">The sequence shown here is derived from an EMBL/GenBank/DDBJ whole genome shotgun (WGS) entry which is preliminary data.</text>
</comment>
<evidence type="ECO:0000259" key="8">
    <source>
        <dbReference type="PROSITE" id="PS50850"/>
    </source>
</evidence>
<dbReference type="InParanoid" id="A0A2P6NA54"/>
<feature type="transmembrane region" description="Helical" evidence="7">
    <location>
        <begin position="89"/>
        <end position="113"/>
    </location>
</feature>
<comment type="subcellular location">
    <subcellularLocation>
        <location evidence="1">Membrane</location>
        <topology evidence="1">Multi-pass membrane protein</topology>
    </subcellularLocation>
</comment>
<keyword evidence="10" id="KW-1185">Reference proteome</keyword>
<keyword evidence="5 7" id="KW-0472">Membrane</keyword>
<reference evidence="9 10" key="1">
    <citation type="journal article" date="2018" name="Genome Biol. Evol.">
        <title>Multiple Roots of Fruiting Body Formation in Amoebozoa.</title>
        <authorList>
            <person name="Hillmann F."/>
            <person name="Forbes G."/>
            <person name="Novohradska S."/>
            <person name="Ferling I."/>
            <person name="Riege K."/>
            <person name="Groth M."/>
            <person name="Westermann M."/>
            <person name="Marz M."/>
            <person name="Spaller T."/>
            <person name="Winckler T."/>
            <person name="Schaap P."/>
            <person name="Glockner G."/>
        </authorList>
    </citation>
    <scope>NUCLEOTIDE SEQUENCE [LARGE SCALE GENOMIC DNA]</scope>
    <source>
        <strain evidence="9 10">Jena</strain>
    </source>
</reference>
<feature type="transmembrane region" description="Helical" evidence="7">
    <location>
        <begin position="147"/>
        <end position="168"/>
    </location>
</feature>
<feature type="transmembrane region" description="Helical" evidence="7">
    <location>
        <begin position="314"/>
        <end position="338"/>
    </location>
</feature>
<feature type="domain" description="Major facilitator superfamily (MFS) profile" evidence="8">
    <location>
        <begin position="52"/>
        <end position="468"/>
    </location>
</feature>
<dbReference type="InterPro" id="IPR020846">
    <property type="entry name" value="MFS_dom"/>
</dbReference>
<dbReference type="GO" id="GO:0005886">
    <property type="term" value="C:plasma membrane"/>
    <property type="evidence" value="ECO:0007669"/>
    <property type="project" value="TreeGrafter"/>
</dbReference>
<keyword evidence="3 7" id="KW-0812">Transmembrane</keyword>
<evidence type="ECO:0000256" key="4">
    <source>
        <dbReference type="ARBA" id="ARBA00022989"/>
    </source>
</evidence>
<accession>A0A2P6NA54</accession>
<dbReference type="OrthoDB" id="2261376at2759"/>
<proteinExistence type="predicted"/>
<dbReference type="Gene3D" id="1.20.1250.20">
    <property type="entry name" value="MFS general substrate transporter like domains"/>
    <property type="match status" value="1"/>
</dbReference>
<feature type="transmembrane region" description="Helical" evidence="7">
    <location>
        <begin position="54"/>
        <end position="77"/>
    </location>
</feature>
<feature type="transmembrane region" description="Helical" evidence="7">
    <location>
        <begin position="224"/>
        <end position="243"/>
    </location>
</feature>
<evidence type="ECO:0000256" key="1">
    <source>
        <dbReference type="ARBA" id="ARBA00004141"/>
    </source>
</evidence>
<feature type="transmembrane region" description="Helical" evidence="7">
    <location>
        <begin position="368"/>
        <end position="386"/>
    </location>
</feature>
<dbReference type="FunFam" id="1.20.1250.20:FF:000140">
    <property type="entry name" value="Putative MFS phospholipid transporter"/>
    <property type="match status" value="1"/>
</dbReference>
<feature type="transmembrane region" description="Helical" evidence="7">
    <location>
        <begin position="345"/>
        <end position="362"/>
    </location>
</feature>
<feature type="transmembrane region" description="Helical" evidence="7">
    <location>
        <begin position="407"/>
        <end position="429"/>
    </location>
</feature>
<dbReference type="PROSITE" id="PS50850">
    <property type="entry name" value="MFS"/>
    <property type="match status" value="1"/>
</dbReference>
<keyword evidence="4 7" id="KW-1133">Transmembrane helix</keyword>
<dbReference type="PANTHER" id="PTHR23508">
    <property type="entry name" value="CARBOXYLIC ACID TRANSPORTER PROTEIN HOMOLOG"/>
    <property type="match status" value="1"/>
</dbReference>
<gene>
    <name evidence="9" type="ORF">PROFUN_11235</name>
</gene>
<keyword evidence="2" id="KW-0813">Transport</keyword>
<sequence length="524" mass="57018">MTSIRHAVSGKIQTSLTDPLPETFTLTNSGVTILILHKPAGTGARSAMSSKYGAVFASGMALFSDGYAIVGTCIMLIKRQYGPDVLNKSMASALGAVAFIGTIIGQLTFGWISDKMGRKFGMLSATAIIIAFSVLCALPYGLSAQHLLIALIVFRFFLGVGIGAEYPAGSVAASENSEGEGINKKKQHLLFALATNNMIDLGFVVASLMPLILYVIFGDSKIEYVWRLSFGFGALPPLILLFFRRKMKEPERFQKDSMQKAPIPYLLIFKRYWMPLCGISITWFIYDFISYPFALYTSTIIDGLVADQSLTQNLGWSTFIMCFYLPGATIGAFTVDYLGPRKQMIIGLLLQALFGFLMAFHYELLKGHVAGFAIIYGLFLTFGEFGTGDNIGLLASKTGPSAVRGQFYAVCAAVGKVGAFVGTFVFPYIQSAVGGENSTLGQTVPFHIGSALAIISAIVLFFLTKELPADCMAVEDANFKKYLEENGYDVRQMGAQDSELEESLLGGDQEERKRMSHLEVSMNS</sequence>
<evidence type="ECO:0000256" key="6">
    <source>
        <dbReference type="SAM" id="MobiDB-lite"/>
    </source>
</evidence>
<dbReference type="GO" id="GO:0046943">
    <property type="term" value="F:carboxylic acid transmembrane transporter activity"/>
    <property type="evidence" value="ECO:0007669"/>
    <property type="project" value="TreeGrafter"/>
</dbReference>
<feature type="transmembrane region" description="Helical" evidence="7">
    <location>
        <begin position="444"/>
        <end position="463"/>
    </location>
</feature>
<dbReference type="Pfam" id="PF07690">
    <property type="entry name" value="MFS_1"/>
    <property type="match status" value="1"/>
</dbReference>
<dbReference type="SUPFAM" id="SSF103473">
    <property type="entry name" value="MFS general substrate transporter"/>
    <property type="match status" value="1"/>
</dbReference>
<dbReference type="Proteomes" id="UP000241769">
    <property type="component" value="Unassembled WGS sequence"/>
</dbReference>
<dbReference type="EMBL" id="MDYQ01000137">
    <property type="protein sequence ID" value="PRP80820.1"/>
    <property type="molecule type" value="Genomic_DNA"/>
</dbReference>
<evidence type="ECO:0000256" key="7">
    <source>
        <dbReference type="SAM" id="Phobius"/>
    </source>
</evidence>
<feature type="transmembrane region" description="Helical" evidence="7">
    <location>
        <begin position="120"/>
        <end position="141"/>
    </location>
</feature>
<dbReference type="STRING" id="1890364.A0A2P6NA54"/>
<feature type="region of interest" description="Disordered" evidence="6">
    <location>
        <begin position="500"/>
        <end position="524"/>
    </location>
</feature>
<evidence type="ECO:0000256" key="2">
    <source>
        <dbReference type="ARBA" id="ARBA00022448"/>
    </source>
</evidence>
<evidence type="ECO:0000256" key="3">
    <source>
        <dbReference type="ARBA" id="ARBA00022692"/>
    </source>
</evidence>
<dbReference type="AlphaFoldDB" id="A0A2P6NA54"/>
<feature type="transmembrane region" description="Helical" evidence="7">
    <location>
        <begin position="189"/>
        <end position="218"/>
    </location>
</feature>
<name>A0A2P6NA54_9EUKA</name>
<evidence type="ECO:0000313" key="10">
    <source>
        <dbReference type="Proteomes" id="UP000241769"/>
    </source>
</evidence>
<organism evidence="9 10">
    <name type="scientific">Planoprotostelium fungivorum</name>
    <dbReference type="NCBI Taxonomy" id="1890364"/>
    <lineage>
        <taxon>Eukaryota</taxon>
        <taxon>Amoebozoa</taxon>
        <taxon>Evosea</taxon>
        <taxon>Variosea</taxon>
        <taxon>Cavosteliida</taxon>
        <taxon>Cavosteliaceae</taxon>
        <taxon>Planoprotostelium</taxon>
    </lineage>
</organism>
<dbReference type="PANTHER" id="PTHR23508:SF10">
    <property type="entry name" value="CARBOXYLIC ACID TRANSPORTER PROTEIN HOMOLOG"/>
    <property type="match status" value="1"/>
</dbReference>
<evidence type="ECO:0000256" key="5">
    <source>
        <dbReference type="ARBA" id="ARBA00023136"/>
    </source>
</evidence>